<gene>
    <name evidence="2" type="ORF">F0U47_08990</name>
</gene>
<evidence type="ECO:0000313" key="2">
    <source>
        <dbReference type="EMBL" id="KAA1427582.1"/>
    </source>
</evidence>
<sequence>MTLRLGAGVLLVALTALTTLTAASPARAGVDITPPEVGSCHDLTYDEFLAQTEPEPAVACSDWHNAVTVGVVEFDTAPDWSDAGAVFKEATTPCLTAMVDGLGGTARTVSRSAFVLTTYAPTEAQRNAGAAWIRCDVVLHAADELLKLSPRGLPVLASLPLEDKFARCRQHRRLDYVLNNCLRYHHWRATESIRISTDGWPGYNAARRIALRKCRGRMPDEFLFEWPRSRQSWRAGFRDAICFAKTRS</sequence>
<protein>
    <recommendedName>
        <fullName evidence="4">Septum formation-related domain-containing protein</fullName>
    </recommendedName>
</protein>
<feature type="chain" id="PRO_5022705855" description="Septum formation-related domain-containing protein" evidence="1">
    <location>
        <begin position="29"/>
        <end position="248"/>
    </location>
</feature>
<organism evidence="2 3">
    <name type="scientific">Nocardioides antri</name>
    <dbReference type="NCBI Taxonomy" id="2607659"/>
    <lineage>
        <taxon>Bacteria</taxon>
        <taxon>Bacillati</taxon>
        <taxon>Actinomycetota</taxon>
        <taxon>Actinomycetes</taxon>
        <taxon>Propionibacteriales</taxon>
        <taxon>Nocardioidaceae</taxon>
        <taxon>Nocardioides</taxon>
    </lineage>
</organism>
<dbReference type="RefSeq" id="WP_149749946.1">
    <property type="nucleotide sequence ID" value="NZ_VUJW01000003.1"/>
</dbReference>
<dbReference type="EMBL" id="VUJW01000003">
    <property type="protein sequence ID" value="KAA1427582.1"/>
    <property type="molecule type" value="Genomic_DNA"/>
</dbReference>
<feature type="signal peptide" evidence="1">
    <location>
        <begin position="1"/>
        <end position="28"/>
    </location>
</feature>
<comment type="caution">
    <text evidence="2">The sequence shown here is derived from an EMBL/GenBank/DDBJ whole genome shotgun (WGS) entry which is preliminary data.</text>
</comment>
<evidence type="ECO:0000256" key="1">
    <source>
        <dbReference type="SAM" id="SignalP"/>
    </source>
</evidence>
<accession>A0A5B1M3U0</accession>
<proteinExistence type="predicted"/>
<dbReference type="Proteomes" id="UP000324351">
    <property type="component" value="Unassembled WGS sequence"/>
</dbReference>
<keyword evidence="3" id="KW-1185">Reference proteome</keyword>
<keyword evidence="1" id="KW-0732">Signal</keyword>
<evidence type="ECO:0008006" key="4">
    <source>
        <dbReference type="Google" id="ProtNLM"/>
    </source>
</evidence>
<dbReference type="AlphaFoldDB" id="A0A5B1M3U0"/>
<reference evidence="2 3" key="2">
    <citation type="submission" date="2019-09" db="EMBL/GenBank/DDBJ databases">
        <authorList>
            <person name="Jin C."/>
        </authorList>
    </citation>
    <scope>NUCLEOTIDE SEQUENCE [LARGE SCALE GENOMIC DNA]</scope>
    <source>
        <strain evidence="2 3">BN140041</strain>
    </source>
</reference>
<reference evidence="2 3" key="1">
    <citation type="submission" date="2019-09" db="EMBL/GenBank/DDBJ databases">
        <title>Nocardioides panacisoli sp. nov., isolated from the soil of a ginseng field.</title>
        <authorList>
            <person name="Cho C."/>
        </authorList>
    </citation>
    <scope>NUCLEOTIDE SEQUENCE [LARGE SCALE GENOMIC DNA]</scope>
    <source>
        <strain evidence="2 3">BN140041</strain>
    </source>
</reference>
<name>A0A5B1M3U0_9ACTN</name>
<evidence type="ECO:0000313" key="3">
    <source>
        <dbReference type="Proteomes" id="UP000324351"/>
    </source>
</evidence>